<organism evidence="2 3">
    <name type="scientific">Litoribrevibacter euphylliae</name>
    <dbReference type="NCBI Taxonomy" id="1834034"/>
    <lineage>
        <taxon>Bacteria</taxon>
        <taxon>Pseudomonadati</taxon>
        <taxon>Pseudomonadota</taxon>
        <taxon>Gammaproteobacteria</taxon>
        <taxon>Oceanospirillales</taxon>
        <taxon>Oceanospirillaceae</taxon>
        <taxon>Litoribrevibacter</taxon>
    </lineage>
</organism>
<dbReference type="PANTHER" id="PTHR36434">
    <property type="entry name" value="MEMBRANE PROTEASE YUGP-RELATED"/>
    <property type="match status" value="1"/>
</dbReference>
<keyword evidence="1" id="KW-0472">Membrane</keyword>
<feature type="transmembrane region" description="Helical" evidence="1">
    <location>
        <begin position="122"/>
        <end position="140"/>
    </location>
</feature>
<dbReference type="PANTHER" id="PTHR36434:SF1">
    <property type="entry name" value="MEMBRANE PROTEASE YUGP-RELATED"/>
    <property type="match status" value="1"/>
</dbReference>
<keyword evidence="1" id="KW-1133">Transmembrane helix</keyword>
<evidence type="ECO:0000256" key="1">
    <source>
        <dbReference type="SAM" id="Phobius"/>
    </source>
</evidence>
<dbReference type="Pfam" id="PF04298">
    <property type="entry name" value="Zn_peptidase_2"/>
    <property type="match status" value="1"/>
</dbReference>
<comment type="caution">
    <text evidence="2">The sequence shown here is derived from an EMBL/GenBank/DDBJ whole genome shotgun (WGS) entry which is preliminary data.</text>
</comment>
<gene>
    <name evidence="2" type="ORF">ACFOEK_19510</name>
</gene>
<dbReference type="EMBL" id="JBHRSZ010000009">
    <property type="protein sequence ID" value="MFC3153236.1"/>
    <property type="molecule type" value="Genomic_DNA"/>
</dbReference>
<feature type="transmembrane region" description="Helical" evidence="1">
    <location>
        <begin position="146"/>
        <end position="168"/>
    </location>
</feature>
<proteinExistence type="predicted"/>
<reference evidence="3" key="1">
    <citation type="journal article" date="2019" name="Int. J. Syst. Evol. Microbiol.">
        <title>The Global Catalogue of Microorganisms (GCM) 10K type strain sequencing project: providing services to taxonomists for standard genome sequencing and annotation.</title>
        <authorList>
            <consortium name="The Broad Institute Genomics Platform"/>
            <consortium name="The Broad Institute Genome Sequencing Center for Infectious Disease"/>
            <person name="Wu L."/>
            <person name="Ma J."/>
        </authorList>
    </citation>
    <scope>NUCLEOTIDE SEQUENCE [LARGE SCALE GENOMIC DNA]</scope>
    <source>
        <strain evidence="3">KCTC 52438</strain>
    </source>
</reference>
<keyword evidence="1" id="KW-0812">Transmembrane</keyword>
<dbReference type="RefSeq" id="WP_386723160.1">
    <property type="nucleotide sequence ID" value="NZ_JBHRSZ010000009.1"/>
</dbReference>
<sequence>MLVVLGTLLFVFLLYGPHLWIKYVMWKHSNEISEMPGTGGELAKHLVEKYELSDVKVVLGEEGQDHYSPDKKQVSLSPSVYNGKTLAAIAVAAHEVGHAIQFSRNEPVSQLREKYLGKAIRIKKIGAGILFLLPIITIVVKVPQVFLLAAGAGVITMLASASMYVAILPEEYDASFKKALPILKEGYVPEKHMPAIKQVLRAAAFTYIAAALADVIRLWRWIRVFR</sequence>
<feature type="transmembrane region" description="Helical" evidence="1">
    <location>
        <begin position="6"/>
        <end position="25"/>
    </location>
</feature>
<keyword evidence="3" id="KW-1185">Reference proteome</keyword>
<name>A0ABV7HP29_9GAMM</name>
<dbReference type="Proteomes" id="UP001595476">
    <property type="component" value="Unassembled WGS sequence"/>
</dbReference>
<dbReference type="InterPro" id="IPR007395">
    <property type="entry name" value="Zn_peptidase_2"/>
</dbReference>
<evidence type="ECO:0000313" key="3">
    <source>
        <dbReference type="Proteomes" id="UP001595476"/>
    </source>
</evidence>
<protein>
    <submittedName>
        <fullName evidence="2">Zinc metallopeptidase</fullName>
    </submittedName>
</protein>
<evidence type="ECO:0000313" key="2">
    <source>
        <dbReference type="EMBL" id="MFC3153236.1"/>
    </source>
</evidence>
<accession>A0ABV7HP29</accession>